<organism evidence="2 3">
    <name type="scientific">Neptunomonas qingdaonensis</name>
    <dbReference type="NCBI Taxonomy" id="1045558"/>
    <lineage>
        <taxon>Bacteria</taxon>
        <taxon>Pseudomonadati</taxon>
        <taxon>Pseudomonadota</taxon>
        <taxon>Gammaproteobacteria</taxon>
        <taxon>Oceanospirillales</taxon>
        <taxon>Oceanospirillaceae</taxon>
        <taxon>Neptunomonas</taxon>
    </lineage>
</organism>
<evidence type="ECO:0000313" key="3">
    <source>
        <dbReference type="Proteomes" id="UP000198623"/>
    </source>
</evidence>
<dbReference type="EMBL" id="FOOU01000002">
    <property type="protein sequence ID" value="SFG01344.1"/>
    <property type="molecule type" value="Genomic_DNA"/>
</dbReference>
<dbReference type="GO" id="GO:0005524">
    <property type="term" value="F:ATP binding"/>
    <property type="evidence" value="ECO:0007669"/>
    <property type="project" value="InterPro"/>
</dbReference>
<dbReference type="PANTHER" id="PTHR43581:SF2">
    <property type="entry name" value="EXCINUCLEASE ATPASE SUBUNIT"/>
    <property type="match status" value="1"/>
</dbReference>
<name>A0A1I2NBT6_9GAMM</name>
<protein>
    <submittedName>
        <fullName evidence="2">AAA domain-containing protein, putative AbiEii toxin, Type IV TA system</fullName>
    </submittedName>
</protein>
<sequence length="506" mass="56743">MKFVLIPRDINVPTSAIDTVFLKIDHWNDYSFVTMFHMTVFDDKGHSSDIGSLKIGFQGQDISVPTYKKIESPFNFLDERYFSVGDDLEFYKNLRAALPLSAGNHVLKSLRDVAYDKNILLQALEEEVFKTSHLRSVSLTAISGQFSRFLSGAASLTNFKFSFKREENAKFSEITLEFDVTVKAKPRNNIHAIIGRNGIGKTTLLNGMIEGIIGGANECAFYDREGDQESKIPNDYFSRLVSVSFSAFDPFEPPQERHDPTKGTCYSYIGLKANDGSDEGYLKRLNELRNDFVKALSSCFMQTGKKERWLKAIKILESDENFAEMQLGSLTSLDQEVLSAGAIKKASLMSSGHFVVLLTITRLVETVEEKTLVLFDEPEGHLHPPLLSAFIRSLSELLHDRNGVAILATHSPVILQEIPQSCVWKVTRFGKKTQKERPGIQTFGENVGVLTREVFRLEVTKSGYHDLLVASVQSGDSYDEILNSYDGQLGFEGQVLLRTLISARDK</sequence>
<dbReference type="AlphaFoldDB" id="A0A1I2NBT6"/>
<dbReference type="SUPFAM" id="SSF52540">
    <property type="entry name" value="P-loop containing nucleoside triphosphate hydrolases"/>
    <property type="match status" value="1"/>
</dbReference>
<dbReference type="GO" id="GO:0016887">
    <property type="term" value="F:ATP hydrolysis activity"/>
    <property type="evidence" value="ECO:0007669"/>
    <property type="project" value="InterPro"/>
</dbReference>
<dbReference type="RefSeq" id="WP_090725196.1">
    <property type="nucleotide sequence ID" value="NZ_FOOU01000002.1"/>
</dbReference>
<dbReference type="PANTHER" id="PTHR43581">
    <property type="entry name" value="ATP/GTP PHOSPHATASE"/>
    <property type="match status" value="1"/>
</dbReference>
<gene>
    <name evidence="2" type="ORF">SAMN05216175_102413</name>
</gene>
<reference evidence="3" key="1">
    <citation type="submission" date="2016-10" db="EMBL/GenBank/DDBJ databases">
        <authorList>
            <person name="Varghese N."/>
            <person name="Submissions S."/>
        </authorList>
    </citation>
    <scope>NUCLEOTIDE SEQUENCE [LARGE SCALE GENOMIC DNA]</scope>
    <source>
        <strain evidence="3">CGMCC 1.10971</strain>
    </source>
</reference>
<accession>A0A1I2NBT6</accession>
<dbReference type="InterPro" id="IPR003959">
    <property type="entry name" value="ATPase_AAA_core"/>
</dbReference>
<feature type="domain" description="ATPase AAA-type core" evidence="1">
    <location>
        <begin position="323"/>
        <end position="415"/>
    </location>
</feature>
<evidence type="ECO:0000313" key="2">
    <source>
        <dbReference type="EMBL" id="SFG01344.1"/>
    </source>
</evidence>
<dbReference type="Pfam" id="PF13304">
    <property type="entry name" value="AAA_21"/>
    <property type="match status" value="1"/>
</dbReference>
<dbReference type="STRING" id="1045558.SAMN05216175_102413"/>
<proteinExistence type="predicted"/>
<dbReference type="OrthoDB" id="9815944at2"/>
<dbReference type="Proteomes" id="UP000198623">
    <property type="component" value="Unassembled WGS sequence"/>
</dbReference>
<dbReference type="InterPro" id="IPR027417">
    <property type="entry name" value="P-loop_NTPase"/>
</dbReference>
<evidence type="ECO:0000259" key="1">
    <source>
        <dbReference type="Pfam" id="PF13304"/>
    </source>
</evidence>
<dbReference type="Gene3D" id="3.40.50.300">
    <property type="entry name" value="P-loop containing nucleotide triphosphate hydrolases"/>
    <property type="match status" value="1"/>
</dbReference>
<dbReference type="InterPro" id="IPR051396">
    <property type="entry name" value="Bact_Antivir_Def_Nuclease"/>
</dbReference>
<keyword evidence="3" id="KW-1185">Reference proteome</keyword>